<evidence type="ECO:0000313" key="3">
    <source>
        <dbReference type="Proteomes" id="UP000028194"/>
    </source>
</evidence>
<dbReference type="KEGG" id="nev:NTE_03009"/>
<reference evidence="2 3" key="1">
    <citation type="journal article" date="2014" name="PLoS ONE">
        <title>Genome Sequence of Candidatus Nitrososphaera evergladensis from Group I.1b Enriched from Everglades Soil Reveals Novel Genomic Features of the Ammonia-Oxidizing Archaea.</title>
        <authorList>
            <person name="Zhalnina K.V."/>
            <person name="Dias R."/>
            <person name="Leonard M.T."/>
            <person name="Dorr de Quadros P."/>
            <person name="Camargo F.A."/>
            <person name="Drew J.C."/>
            <person name="Farmerie W.G."/>
            <person name="Daroub S.H."/>
            <person name="Triplett E.W."/>
        </authorList>
    </citation>
    <scope>NUCLEOTIDE SEQUENCE [LARGE SCALE GENOMIC DNA]</scope>
    <source>
        <strain evidence="2 3">SR1</strain>
    </source>
</reference>
<dbReference type="HOGENOM" id="CLU_1763787_0_0_2"/>
<dbReference type="Proteomes" id="UP000028194">
    <property type="component" value="Chromosome"/>
</dbReference>
<dbReference type="AlphaFoldDB" id="A0A075N0P4"/>
<name>A0A075N0P4_9ARCH</name>
<dbReference type="EMBL" id="CP007174">
    <property type="protein sequence ID" value="AIF85044.1"/>
    <property type="molecule type" value="Genomic_DNA"/>
</dbReference>
<evidence type="ECO:0000256" key="1">
    <source>
        <dbReference type="SAM" id="Phobius"/>
    </source>
</evidence>
<feature type="transmembrane region" description="Helical" evidence="1">
    <location>
        <begin position="92"/>
        <end position="110"/>
    </location>
</feature>
<proteinExistence type="predicted"/>
<evidence type="ECO:0000313" key="2">
    <source>
        <dbReference type="EMBL" id="AIF85044.1"/>
    </source>
</evidence>
<keyword evidence="1" id="KW-1133">Transmembrane helix</keyword>
<keyword evidence="1" id="KW-0812">Transmembrane</keyword>
<accession>A0A075N0P4</accession>
<feature type="transmembrane region" description="Helical" evidence="1">
    <location>
        <begin position="65"/>
        <end position="86"/>
    </location>
</feature>
<keyword evidence="1" id="KW-0472">Membrane</keyword>
<sequence>MASRALRSLAPVYWVFHRMPKLQQSYYSNRQSNFHFLPSSFSWILSSSKASIISAIFIPLSPLLVFKMLVTLSIILGFVMLCYPRIRLLAYPIYRFWLQYILVFDYWLTVRQKGQGRKKSLVKLNIRLLHNNRHICLQRPEANAFTG</sequence>
<keyword evidence="3" id="KW-1185">Reference proteome</keyword>
<gene>
    <name evidence="2" type="ORF">NTE_03009</name>
</gene>
<protein>
    <submittedName>
        <fullName evidence="2">Uncharacterized protein</fullName>
    </submittedName>
</protein>
<organism evidence="2 3">
    <name type="scientific">Candidatus Nitrososphaera evergladensis SR1</name>
    <dbReference type="NCBI Taxonomy" id="1459636"/>
    <lineage>
        <taxon>Archaea</taxon>
        <taxon>Nitrososphaerota</taxon>
        <taxon>Nitrososphaeria</taxon>
        <taxon>Nitrososphaerales</taxon>
        <taxon>Nitrososphaeraceae</taxon>
        <taxon>Nitrososphaera</taxon>
    </lineage>
</organism>